<dbReference type="PANTHER" id="PTHR45436:SF15">
    <property type="entry name" value="SENSOR HISTIDINE KINASE CUSS"/>
    <property type="match status" value="1"/>
</dbReference>
<reference evidence="15 16" key="1">
    <citation type="journal article" date="2021" name="Sci. Rep.">
        <title>The distribution of antibiotic resistance genes in chicken gut microbiota commensals.</title>
        <authorList>
            <person name="Juricova H."/>
            <person name="Matiasovicova J."/>
            <person name="Kubasova T."/>
            <person name="Cejkova D."/>
            <person name="Rychlik I."/>
        </authorList>
    </citation>
    <scope>NUCLEOTIDE SEQUENCE [LARGE SCALE GENOMIC DNA]</scope>
    <source>
        <strain evidence="15 16">An562</strain>
    </source>
</reference>
<comment type="catalytic activity">
    <reaction evidence="1">
        <text>ATP + protein L-histidine = ADP + protein N-phospho-L-histidine.</text>
        <dbReference type="EC" id="2.7.13.3"/>
    </reaction>
</comment>
<dbReference type="SMART" id="SM00387">
    <property type="entry name" value="HATPase_c"/>
    <property type="match status" value="1"/>
</dbReference>
<evidence type="ECO:0000256" key="1">
    <source>
        <dbReference type="ARBA" id="ARBA00000085"/>
    </source>
</evidence>
<evidence type="ECO:0000256" key="7">
    <source>
        <dbReference type="ARBA" id="ARBA00022777"/>
    </source>
</evidence>
<dbReference type="Pfam" id="PF02518">
    <property type="entry name" value="HATPase_c"/>
    <property type="match status" value="1"/>
</dbReference>
<feature type="domain" description="Histidine kinase" evidence="13">
    <location>
        <begin position="245"/>
        <end position="464"/>
    </location>
</feature>
<dbReference type="PANTHER" id="PTHR45436">
    <property type="entry name" value="SENSOR HISTIDINE KINASE YKOH"/>
    <property type="match status" value="1"/>
</dbReference>
<dbReference type="EC" id="2.7.13.3" evidence="3"/>
<evidence type="ECO:0000313" key="16">
    <source>
        <dbReference type="Proteomes" id="UP000777002"/>
    </source>
</evidence>
<keyword evidence="8 12" id="KW-1133">Transmembrane helix</keyword>
<evidence type="ECO:0000256" key="5">
    <source>
        <dbReference type="ARBA" id="ARBA00022679"/>
    </source>
</evidence>
<dbReference type="InterPro" id="IPR003661">
    <property type="entry name" value="HisK_dim/P_dom"/>
</dbReference>
<dbReference type="InterPro" id="IPR004358">
    <property type="entry name" value="Sig_transdc_His_kin-like_C"/>
</dbReference>
<keyword evidence="10 12" id="KW-0472">Membrane</keyword>
<dbReference type="InterPro" id="IPR036097">
    <property type="entry name" value="HisK_dim/P_sf"/>
</dbReference>
<dbReference type="GO" id="GO:0016301">
    <property type="term" value="F:kinase activity"/>
    <property type="evidence" value="ECO:0007669"/>
    <property type="project" value="UniProtKB-KW"/>
</dbReference>
<dbReference type="CDD" id="cd00082">
    <property type="entry name" value="HisKA"/>
    <property type="match status" value="1"/>
</dbReference>
<dbReference type="InterPro" id="IPR003594">
    <property type="entry name" value="HATPase_dom"/>
</dbReference>
<evidence type="ECO:0000259" key="14">
    <source>
        <dbReference type="PROSITE" id="PS50885"/>
    </source>
</evidence>
<dbReference type="PROSITE" id="PS50109">
    <property type="entry name" value="HIS_KIN"/>
    <property type="match status" value="1"/>
</dbReference>
<dbReference type="EMBL" id="JACJKX010000003">
    <property type="protein sequence ID" value="MBM6928212.1"/>
    <property type="molecule type" value="Genomic_DNA"/>
</dbReference>
<dbReference type="InterPro" id="IPR005467">
    <property type="entry name" value="His_kinase_dom"/>
</dbReference>
<accession>A0ABS2GTP1</accession>
<evidence type="ECO:0000256" key="2">
    <source>
        <dbReference type="ARBA" id="ARBA00004141"/>
    </source>
</evidence>
<evidence type="ECO:0000256" key="12">
    <source>
        <dbReference type="SAM" id="Phobius"/>
    </source>
</evidence>
<name>A0ABS2GTP1_9BURK</name>
<gene>
    <name evidence="15" type="ORF">H5985_02865</name>
</gene>
<dbReference type="Proteomes" id="UP000777002">
    <property type="component" value="Unassembled WGS sequence"/>
</dbReference>
<evidence type="ECO:0000259" key="13">
    <source>
        <dbReference type="PROSITE" id="PS50109"/>
    </source>
</evidence>
<dbReference type="PROSITE" id="PS50885">
    <property type="entry name" value="HAMP"/>
    <property type="match status" value="1"/>
</dbReference>
<organism evidence="15 16">
    <name type="scientific">Parasutterella secunda</name>
    <dbReference type="NCBI Taxonomy" id="626947"/>
    <lineage>
        <taxon>Bacteria</taxon>
        <taxon>Pseudomonadati</taxon>
        <taxon>Pseudomonadota</taxon>
        <taxon>Betaproteobacteria</taxon>
        <taxon>Burkholderiales</taxon>
        <taxon>Sutterellaceae</taxon>
        <taxon>Parasutterella</taxon>
    </lineage>
</organism>
<keyword evidence="11" id="KW-0175">Coiled coil</keyword>
<dbReference type="RefSeq" id="WP_205049813.1">
    <property type="nucleotide sequence ID" value="NZ_JACJKX010000003.1"/>
</dbReference>
<dbReference type="SUPFAM" id="SSF55874">
    <property type="entry name" value="ATPase domain of HSP90 chaperone/DNA topoisomerase II/histidine kinase"/>
    <property type="match status" value="1"/>
</dbReference>
<comment type="subcellular location">
    <subcellularLocation>
        <location evidence="2">Membrane</location>
        <topology evidence="2">Multi-pass membrane protein</topology>
    </subcellularLocation>
</comment>
<keyword evidence="7 15" id="KW-0418">Kinase</keyword>
<keyword evidence="5" id="KW-0808">Transferase</keyword>
<feature type="coiled-coil region" evidence="11">
    <location>
        <begin position="254"/>
        <end position="290"/>
    </location>
</feature>
<evidence type="ECO:0000256" key="6">
    <source>
        <dbReference type="ARBA" id="ARBA00022692"/>
    </source>
</evidence>
<keyword evidence="9" id="KW-0902">Two-component regulatory system</keyword>
<comment type="caution">
    <text evidence="15">The sequence shown here is derived from an EMBL/GenBank/DDBJ whole genome shotgun (WGS) entry which is preliminary data.</text>
</comment>
<evidence type="ECO:0000256" key="9">
    <source>
        <dbReference type="ARBA" id="ARBA00023012"/>
    </source>
</evidence>
<feature type="transmembrane region" description="Helical" evidence="12">
    <location>
        <begin position="162"/>
        <end position="186"/>
    </location>
</feature>
<evidence type="ECO:0000256" key="3">
    <source>
        <dbReference type="ARBA" id="ARBA00012438"/>
    </source>
</evidence>
<evidence type="ECO:0000256" key="11">
    <source>
        <dbReference type="SAM" id="Coils"/>
    </source>
</evidence>
<feature type="domain" description="HAMP" evidence="14">
    <location>
        <begin position="185"/>
        <end position="237"/>
    </location>
</feature>
<keyword evidence="4" id="KW-0597">Phosphoprotein</keyword>
<evidence type="ECO:0000313" key="15">
    <source>
        <dbReference type="EMBL" id="MBM6928212.1"/>
    </source>
</evidence>
<keyword evidence="6 12" id="KW-0812">Transmembrane</keyword>
<evidence type="ECO:0000256" key="8">
    <source>
        <dbReference type="ARBA" id="ARBA00022989"/>
    </source>
</evidence>
<dbReference type="InterPro" id="IPR036890">
    <property type="entry name" value="HATPase_C_sf"/>
</dbReference>
<dbReference type="InterPro" id="IPR050428">
    <property type="entry name" value="TCS_sensor_his_kinase"/>
</dbReference>
<evidence type="ECO:0000256" key="10">
    <source>
        <dbReference type="ARBA" id="ARBA00023136"/>
    </source>
</evidence>
<proteinExistence type="predicted"/>
<sequence length="464" mass="51736">MSCTPVKNYGFVKRLILWAGSAALIVTIISAISLFIVSYHEAYDKQDDLLQEVSGVLARTDVSNRHPGALWMDDDDFEDWFILDRRSPDSIAKAGSTIMVRTLHEGGQTIRAVFDKDLHEGTQTLTISGKEYRLNLMTLSDGKHIAVAQKTKEIEKIARQTAIAAILPLLGLSFVIVVILAVVLWYSMQPIRQLTDSINKREPDDIRPIDPSNLPKELLPLVQAFNGVLKRISELRESESRFVADAAHELRSPLAALSLQAERLEKSALNAESQKQMNDLRQSINRATRLVSQLLSLKRAQQPSKLQPEKSAQISRVLANVIEQIWSEAEKKQIAIEALGFDELDPDANITVDICEDDLFTILRNLLENAVKYCPEGSKIEIRLQSLSPFKLSVSDNGPGIAKEERERVFDPFYRVLGTGVTGTGLGMAIVKTLAEKNKLRVLLNETDPHAEEGHKGLTVMLQK</sequence>
<dbReference type="PRINTS" id="PR00344">
    <property type="entry name" value="BCTRLSENSOR"/>
</dbReference>
<protein>
    <recommendedName>
        <fullName evidence="3">histidine kinase</fullName>
        <ecNumber evidence="3">2.7.13.3</ecNumber>
    </recommendedName>
</protein>
<dbReference type="SMART" id="SM00388">
    <property type="entry name" value="HisKA"/>
    <property type="match status" value="1"/>
</dbReference>
<dbReference type="Gene3D" id="3.30.565.10">
    <property type="entry name" value="Histidine kinase-like ATPase, C-terminal domain"/>
    <property type="match status" value="1"/>
</dbReference>
<dbReference type="Pfam" id="PF00512">
    <property type="entry name" value="HisKA"/>
    <property type="match status" value="1"/>
</dbReference>
<evidence type="ECO:0000256" key="4">
    <source>
        <dbReference type="ARBA" id="ARBA00022553"/>
    </source>
</evidence>
<keyword evidence="16" id="KW-1185">Reference proteome</keyword>
<dbReference type="InterPro" id="IPR003660">
    <property type="entry name" value="HAMP_dom"/>
</dbReference>
<dbReference type="Gene3D" id="1.10.287.130">
    <property type="match status" value="1"/>
</dbReference>
<dbReference type="SUPFAM" id="SSF47384">
    <property type="entry name" value="Homodimeric domain of signal transducing histidine kinase"/>
    <property type="match status" value="1"/>
</dbReference>
<feature type="transmembrane region" description="Helical" evidence="12">
    <location>
        <begin position="15"/>
        <end position="37"/>
    </location>
</feature>